<protein>
    <submittedName>
        <fullName evidence="1">DNA uptake protein</fullName>
    </submittedName>
</protein>
<dbReference type="PANTHER" id="PTHR21180">
    <property type="entry name" value="ENDONUCLEASE/EXONUCLEASE/PHOSPHATASE FAMILY DOMAIN-CONTAINING PROTEIN 1"/>
    <property type="match status" value="1"/>
</dbReference>
<evidence type="ECO:0000313" key="2">
    <source>
        <dbReference type="Proteomes" id="UP000194882"/>
    </source>
</evidence>
<dbReference type="Gene3D" id="1.10.150.320">
    <property type="entry name" value="Photosystem II 12 kDa extrinsic protein"/>
    <property type="match status" value="1"/>
</dbReference>
<dbReference type="InterPro" id="IPR051675">
    <property type="entry name" value="Endo/Exo/Phosphatase_dom_1"/>
</dbReference>
<accession>A0A9X6FEN4</accession>
<sequence length="399" mass="45282">MGTKMKNDVIKLLEDSLDQLENQKGSVLTGVQKLSRAAKILDDKDTVIWCEIQLGNKQYTTDLIKLVTLFREHGEDGSLSDDSLEESYRIMDDLEAKGLKDELHFSIEELNIKLNKRGGGYKGIGFIEERYNDLVRLKRWNDGIFYKSNLITHISYVKRVAHEKVTALYTKIAYTDSAQTAFDILKNEVDDRLLDLNPELAEQLMLTFKSVSTDSPEAWSQALTTCRRFIEGLADELFPPIDEEVNGRKLGKTQYINRLWAFMDKSIESKSNKDLAKAHVDILGIYLQRVHKLSNKGVHAGLEREEAVKTVFHTYLMVADILKYLDPSIQTKHDKLNINTASLDELESLLGISRNTAKEIIKLRVKEGELTLELLSNIKGVGPKTVALAQEEFAFETIA</sequence>
<organism evidence="1 2">
    <name type="scientific">Bacillus thuringiensis serovar subtoxicus</name>
    <dbReference type="NCBI Taxonomy" id="475791"/>
    <lineage>
        <taxon>Bacteria</taxon>
        <taxon>Bacillati</taxon>
        <taxon>Bacillota</taxon>
        <taxon>Bacilli</taxon>
        <taxon>Bacillales</taxon>
        <taxon>Bacillaceae</taxon>
        <taxon>Bacillus</taxon>
        <taxon>Bacillus cereus group</taxon>
    </lineage>
</organism>
<gene>
    <name evidence="1" type="ORF">BK754_33950</name>
</gene>
<dbReference type="AlphaFoldDB" id="A0A9X6FEN4"/>
<reference evidence="1 2" key="1">
    <citation type="submission" date="2016-10" db="EMBL/GenBank/DDBJ databases">
        <title>Comparative genomics of Bacillus thuringiensis reveals a path to pathogens against multiple invertebrate hosts.</title>
        <authorList>
            <person name="Zheng J."/>
            <person name="Gao Q."/>
            <person name="Liu H."/>
            <person name="Peng D."/>
            <person name="Ruan L."/>
            <person name="Sun M."/>
        </authorList>
    </citation>
    <scope>NUCLEOTIDE SEQUENCE [LARGE SCALE GENOMIC DNA]</scope>
    <source>
        <strain evidence="1">BGSC 4I4</strain>
    </source>
</reference>
<dbReference type="SUPFAM" id="SSF47781">
    <property type="entry name" value="RuvA domain 2-like"/>
    <property type="match status" value="1"/>
</dbReference>
<proteinExistence type="predicted"/>
<name>A0A9X6FEN4_BACTU</name>
<dbReference type="InterPro" id="IPR010994">
    <property type="entry name" value="RuvA_2-like"/>
</dbReference>
<dbReference type="PANTHER" id="PTHR21180:SF32">
    <property type="entry name" value="ENDONUCLEASE_EXONUCLEASE_PHOSPHATASE FAMILY DOMAIN-CONTAINING PROTEIN 1"/>
    <property type="match status" value="1"/>
</dbReference>
<dbReference type="EMBL" id="NFDT01000275">
    <property type="protein sequence ID" value="OTY81393.1"/>
    <property type="molecule type" value="Genomic_DNA"/>
</dbReference>
<dbReference type="Proteomes" id="UP000194882">
    <property type="component" value="Unassembled WGS sequence"/>
</dbReference>
<comment type="caution">
    <text evidence="1">The sequence shown here is derived from an EMBL/GenBank/DDBJ whole genome shotgun (WGS) entry which is preliminary data.</text>
</comment>
<evidence type="ECO:0000313" key="1">
    <source>
        <dbReference type="EMBL" id="OTY81393.1"/>
    </source>
</evidence>
<dbReference type="Pfam" id="PF12836">
    <property type="entry name" value="HHH_3"/>
    <property type="match status" value="1"/>
</dbReference>
<dbReference type="RefSeq" id="WP_086412824.1">
    <property type="nucleotide sequence ID" value="NZ_NFDT01000275.1"/>
</dbReference>